<feature type="transmembrane region" description="Helical" evidence="1">
    <location>
        <begin position="65"/>
        <end position="83"/>
    </location>
</feature>
<sequence>MSGAWEELRSAGREQLALRGAIVVAGLVFAVAAAATGGADLWADPWFAVAIPALALLAALSPHTFLPAVLMLYLVGVWITGTPELWTPWAPLAAACLLVIHTAAAIATSVPAQATLPARLWRLYLPRVAVLLGAAVAVWAVVGLVHGRTVPGGPAAMVTGLAVVTAGLLAHQRAVIRRTRQD</sequence>
<feature type="transmembrane region" description="Helical" evidence="1">
    <location>
        <begin position="124"/>
        <end position="146"/>
    </location>
</feature>
<dbReference type="RefSeq" id="WP_345216697.1">
    <property type="nucleotide sequence ID" value="NZ_BAABGN010000011.1"/>
</dbReference>
<feature type="transmembrane region" description="Helical" evidence="1">
    <location>
        <begin position="16"/>
        <end position="35"/>
    </location>
</feature>
<keyword evidence="1" id="KW-1133">Transmembrane helix</keyword>
<dbReference type="EMBL" id="BAABGN010000011">
    <property type="protein sequence ID" value="GAA4426859.1"/>
    <property type="molecule type" value="Genomic_DNA"/>
</dbReference>
<feature type="transmembrane region" description="Helical" evidence="1">
    <location>
        <begin position="89"/>
        <end position="112"/>
    </location>
</feature>
<feature type="transmembrane region" description="Helical" evidence="1">
    <location>
        <begin position="152"/>
        <end position="170"/>
    </location>
</feature>
<name>A0ABP8LDH0_9MICO</name>
<keyword evidence="3" id="KW-1185">Reference proteome</keyword>
<accession>A0ABP8LDH0</accession>
<keyword evidence="1" id="KW-0472">Membrane</keyword>
<dbReference type="Proteomes" id="UP001500622">
    <property type="component" value="Unassembled WGS sequence"/>
</dbReference>
<evidence type="ECO:0000256" key="1">
    <source>
        <dbReference type="SAM" id="Phobius"/>
    </source>
</evidence>
<evidence type="ECO:0000313" key="3">
    <source>
        <dbReference type="Proteomes" id="UP001500622"/>
    </source>
</evidence>
<protein>
    <submittedName>
        <fullName evidence="2">Uncharacterized protein</fullName>
    </submittedName>
</protein>
<organism evidence="2 3">
    <name type="scientific">Georgenia halophila</name>
    <dbReference type="NCBI Taxonomy" id="620889"/>
    <lineage>
        <taxon>Bacteria</taxon>
        <taxon>Bacillati</taxon>
        <taxon>Actinomycetota</taxon>
        <taxon>Actinomycetes</taxon>
        <taxon>Micrococcales</taxon>
        <taxon>Bogoriellaceae</taxon>
        <taxon>Georgenia</taxon>
    </lineage>
</organism>
<comment type="caution">
    <text evidence="2">The sequence shown here is derived from an EMBL/GenBank/DDBJ whole genome shotgun (WGS) entry which is preliminary data.</text>
</comment>
<keyword evidence="1" id="KW-0812">Transmembrane</keyword>
<proteinExistence type="predicted"/>
<gene>
    <name evidence="2" type="ORF">GCM10023169_26120</name>
</gene>
<reference evidence="3" key="1">
    <citation type="journal article" date="2019" name="Int. J. Syst. Evol. Microbiol.">
        <title>The Global Catalogue of Microorganisms (GCM) 10K type strain sequencing project: providing services to taxonomists for standard genome sequencing and annotation.</title>
        <authorList>
            <consortium name="The Broad Institute Genomics Platform"/>
            <consortium name="The Broad Institute Genome Sequencing Center for Infectious Disease"/>
            <person name="Wu L."/>
            <person name="Ma J."/>
        </authorList>
    </citation>
    <scope>NUCLEOTIDE SEQUENCE [LARGE SCALE GENOMIC DNA]</scope>
    <source>
        <strain evidence="3">JCM 17810</strain>
    </source>
</reference>
<evidence type="ECO:0000313" key="2">
    <source>
        <dbReference type="EMBL" id="GAA4426859.1"/>
    </source>
</evidence>